<evidence type="ECO:0000313" key="3">
    <source>
        <dbReference type="Proteomes" id="UP000693738"/>
    </source>
</evidence>
<sequence length="190" mass="20678">MLRLTVLARPAIQEAHRELMLPLHWAALIFCDYKNSTAGILTRKKLGKKAAANQGSTKQAPAEKMSASQMPPGQRPAGQPPQSYAIPAGNPAGNPSQGLPSAGQPLVNPHHDLDINILFSVHLVVTTDHEPKTIHMFMDNVSIRLLECIYWPGLSLEGVIWPVIRHLQVPAEPVCNFPDRLQGTLDPGGL</sequence>
<dbReference type="AlphaFoldDB" id="A0A8J2ISP7"/>
<proteinExistence type="predicted"/>
<accession>A0A8J2ISP7</accession>
<dbReference type="Proteomes" id="UP000693738">
    <property type="component" value="Unassembled WGS sequence"/>
</dbReference>
<organism evidence="2 3">
    <name type="scientific">Fusarium equiseti</name>
    <name type="common">Fusarium scirpi</name>
    <dbReference type="NCBI Taxonomy" id="61235"/>
    <lineage>
        <taxon>Eukaryota</taxon>
        <taxon>Fungi</taxon>
        <taxon>Dikarya</taxon>
        <taxon>Ascomycota</taxon>
        <taxon>Pezizomycotina</taxon>
        <taxon>Sordariomycetes</taxon>
        <taxon>Hypocreomycetidae</taxon>
        <taxon>Hypocreales</taxon>
        <taxon>Nectriaceae</taxon>
        <taxon>Fusarium</taxon>
        <taxon>Fusarium incarnatum-equiseti species complex</taxon>
    </lineage>
</organism>
<name>A0A8J2ISP7_FUSEQ</name>
<evidence type="ECO:0000313" key="2">
    <source>
        <dbReference type="EMBL" id="CAG7558917.1"/>
    </source>
</evidence>
<reference evidence="2" key="1">
    <citation type="submission" date="2021-05" db="EMBL/GenBank/DDBJ databases">
        <authorList>
            <person name="Khan N."/>
        </authorList>
    </citation>
    <scope>NUCLEOTIDE SEQUENCE</scope>
</reference>
<gene>
    <name evidence="2" type="ORF">FEQUK3_LOCUS4684</name>
</gene>
<feature type="region of interest" description="Disordered" evidence="1">
    <location>
        <begin position="51"/>
        <end position="105"/>
    </location>
</feature>
<feature type="compositionally biased region" description="Low complexity" evidence="1">
    <location>
        <begin position="69"/>
        <end position="82"/>
    </location>
</feature>
<protein>
    <submittedName>
        <fullName evidence="2">Uncharacterized protein</fullName>
    </submittedName>
</protein>
<evidence type="ECO:0000256" key="1">
    <source>
        <dbReference type="SAM" id="MobiDB-lite"/>
    </source>
</evidence>
<comment type="caution">
    <text evidence="2">The sequence shown here is derived from an EMBL/GenBank/DDBJ whole genome shotgun (WGS) entry which is preliminary data.</text>
</comment>
<dbReference type="EMBL" id="CAJSTJ010000127">
    <property type="protein sequence ID" value="CAG7558917.1"/>
    <property type="molecule type" value="Genomic_DNA"/>
</dbReference>